<gene>
    <name evidence="1" type="ORF">GPM918_LOCUS14337</name>
    <name evidence="2" type="ORF">SRO942_LOCUS14337</name>
</gene>
<accession>A0A814HLC6</accession>
<protein>
    <submittedName>
        <fullName evidence="1">Uncharacterized protein</fullName>
    </submittedName>
</protein>
<dbReference type="EMBL" id="CAJNOQ010003439">
    <property type="protein sequence ID" value="CAF1012411.1"/>
    <property type="molecule type" value="Genomic_DNA"/>
</dbReference>
<organism evidence="1 3">
    <name type="scientific">Didymodactylos carnosus</name>
    <dbReference type="NCBI Taxonomy" id="1234261"/>
    <lineage>
        <taxon>Eukaryota</taxon>
        <taxon>Metazoa</taxon>
        <taxon>Spiralia</taxon>
        <taxon>Gnathifera</taxon>
        <taxon>Rotifera</taxon>
        <taxon>Eurotatoria</taxon>
        <taxon>Bdelloidea</taxon>
        <taxon>Philodinida</taxon>
        <taxon>Philodinidae</taxon>
        <taxon>Didymodactylos</taxon>
    </lineage>
</organism>
<dbReference type="Proteomes" id="UP000681722">
    <property type="component" value="Unassembled WGS sequence"/>
</dbReference>
<evidence type="ECO:0000313" key="3">
    <source>
        <dbReference type="Proteomes" id="UP000663829"/>
    </source>
</evidence>
<keyword evidence="3" id="KW-1185">Reference proteome</keyword>
<sequence>EAKLLFAGIIDNKRYWGSSCVTDFHRVIRQAKIHSNYRQDATELHMNEFGMLVEQIASKSFYTIKVNCKFFQYTSASDSGGAMAVARDDTTATTSKVQLLMDFGRKTPEKETFISIDSAFEGGWYVKR</sequence>
<dbReference type="AlphaFoldDB" id="A0A814HLC6"/>
<dbReference type="EMBL" id="CAJOBC010003439">
    <property type="protein sequence ID" value="CAF3783795.1"/>
    <property type="molecule type" value="Genomic_DNA"/>
</dbReference>
<feature type="non-terminal residue" evidence="1">
    <location>
        <position position="1"/>
    </location>
</feature>
<evidence type="ECO:0000313" key="1">
    <source>
        <dbReference type="EMBL" id="CAF1012411.1"/>
    </source>
</evidence>
<name>A0A814HLC6_9BILA</name>
<proteinExistence type="predicted"/>
<dbReference type="Proteomes" id="UP000663829">
    <property type="component" value="Unassembled WGS sequence"/>
</dbReference>
<reference evidence="1" key="1">
    <citation type="submission" date="2021-02" db="EMBL/GenBank/DDBJ databases">
        <authorList>
            <person name="Nowell W R."/>
        </authorList>
    </citation>
    <scope>NUCLEOTIDE SEQUENCE</scope>
</reference>
<comment type="caution">
    <text evidence="1">The sequence shown here is derived from an EMBL/GenBank/DDBJ whole genome shotgun (WGS) entry which is preliminary data.</text>
</comment>
<evidence type="ECO:0000313" key="2">
    <source>
        <dbReference type="EMBL" id="CAF3783795.1"/>
    </source>
</evidence>